<evidence type="ECO:0000256" key="3">
    <source>
        <dbReference type="ARBA" id="ARBA00012054"/>
    </source>
</evidence>
<comment type="caution">
    <text evidence="11">The sequence shown here is derived from an EMBL/GenBank/DDBJ whole genome shotgun (WGS) entry which is preliminary data.</text>
</comment>
<keyword evidence="6 10" id="KW-0418">Kinase</keyword>
<reference evidence="11 12" key="1">
    <citation type="journal article" date="2014" name="Genome Announc.">
        <title>Draft Genome Sequence of Kocuria palustris PEL.</title>
        <authorList>
            <person name="Sharma G."/>
            <person name="Khatri I."/>
            <person name="Subramanian S."/>
        </authorList>
    </citation>
    <scope>NUCLEOTIDE SEQUENCE [LARGE SCALE GENOMIC DNA]</scope>
    <source>
        <strain evidence="11 12">PEL</strain>
    </source>
</reference>
<keyword evidence="12" id="KW-1185">Reference proteome</keyword>
<keyword evidence="7 10" id="KW-0067">ATP-binding</keyword>
<dbReference type="Pfam" id="PF01202">
    <property type="entry name" value="SKI"/>
    <property type="match status" value="1"/>
</dbReference>
<dbReference type="GO" id="GO:0019521">
    <property type="term" value="P:D-gluconate metabolic process"/>
    <property type="evidence" value="ECO:0007669"/>
    <property type="project" value="UniProtKB-KW"/>
</dbReference>
<accession>M2WAT6</accession>
<dbReference type="GO" id="GO:0046316">
    <property type="term" value="F:gluconokinase activity"/>
    <property type="evidence" value="ECO:0007669"/>
    <property type="project" value="UniProtKB-EC"/>
</dbReference>
<gene>
    <name evidence="11" type="ORF">C884_01469</name>
</gene>
<dbReference type="InterPro" id="IPR006001">
    <property type="entry name" value="Therm_gnt_kin"/>
</dbReference>
<evidence type="ECO:0000256" key="9">
    <source>
        <dbReference type="ARBA" id="ARBA00048090"/>
    </source>
</evidence>
<dbReference type="AlphaFoldDB" id="M2WAT6"/>
<dbReference type="CDD" id="cd02021">
    <property type="entry name" value="GntK"/>
    <property type="match status" value="1"/>
</dbReference>
<comment type="pathway">
    <text evidence="1">Carbohydrate acid metabolism.</text>
</comment>
<evidence type="ECO:0000256" key="10">
    <source>
        <dbReference type="RuleBase" id="RU363066"/>
    </source>
</evidence>
<keyword evidence="4 10" id="KW-0808">Transferase</keyword>
<evidence type="ECO:0000256" key="5">
    <source>
        <dbReference type="ARBA" id="ARBA00022741"/>
    </source>
</evidence>
<protein>
    <recommendedName>
        <fullName evidence="3 10">Gluconokinase</fullName>
        <ecNumber evidence="3 10">2.7.1.12</ecNumber>
    </recommendedName>
</protein>
<dbReference type="EMBL" id="ANHZ02000028">
    <property type="protein sequence ID" value="EME35582.1"/>
    <property type="molecule type" value="Genomic_DNA"/>
</dbReference>
<proteinExistence type="inferred from homology"/>
<dbReference type="PANTHER" id="PTHR43442">
    <property type="entry name" value="GLUCONOKINASE-RELATED"/>
    <property type="match status" value="1"/>
</dbReference>
<dbReference type="PRINTS" id="PR01100">
    <property type="entry name" value="SHIKIMTKNASE"/>
</dbReference>
<dbReference type="Gene3D" id="3.40.50.300">
    <property type="entry name" value="P-loop containing nucleotide triphosphate hydrolases"/>
    <property type="match status" value="1"/>
</dbReference>
<dbReference type="Proteomes" id="UP000009877">
    <property type="component" value="Unassembled WGS sequence"/>
</dbReference>
<dbReference type="GO" id="GO:0005737">
    <property type="term" value="C:cytoplasm"/>
    <property type="evidence" value="ECO:0007669"/>
    <property type="project" value="TreeGrafter"/>
</dbReference>
<keyword evidence="5 10" id="KW-0547">Nucleotide-binding</keyword>
<sequence length="184" mass="19984">MMVANEQAARPTSVVVVMGVSGSGKTTIGALVADAKTVPFVDADDLHPIDNVKKMAAGTPLDDEDRWPWLDIVGRRLQEAEESGEGVVMACSALRRVYRDRIRATAPSTIFLHLHGSLEVLTARIEGRSGHFMPPALLSSQMETLEALTEDETGYVLDIGQSVEQMIDEALPALQSIRDEMPRG</sequence>
<evidence type="ECO:0000256" key="6">
    <source>
        <dbReference type="ARBA" id="ARBA00022777"/>
    </source>
</evidence>
<comment type="catalytic activity">
    <reaction evidence="9 10">
        <text>D-gluconate + ATP = 6-phospho-D-gluconate + ADP + H(+)</text>
        <dbReference type="Rhea" id="RHEA:19433"/>
        <dbReference type="ChEBI" id="CHEBI:15378"/>
        <dbReference type="ChEBI" id="CHEBI:18391"/>
        <dbReference type="ChEBI" id="CHEBI:30616"/>
        <dbReference type="ChEBI" id="CHEBI:58759"/>
        <dbReference type="ChEBI" id="CHEBI:456216"/>
        <dbReference type="EC" id="2.7.1.12"/>
    </reaction>
</comment>
<dbReference type="GO" id="GO:0005524">
    <property type="term" value="F:ATP binding"/>
    <property type="evidence" value="ECO:0007669"/>
    <property type="project" value="UniProtKB-KW"/>
</dbReference>
<evidence type="ECO:0000256" key="7">
    <source>
        <dbReference type="ARBA" id="ARBA00022840"/>
    </source>
</evidence>
<evidence type="ECO:0000313" key="12">
    <source>
        <dbReference type="Proteomes" id="UP000009877"/>
    </source>
</evidence>
<organism evidence="11 12">
    <name type="scientific">Kocuria palustris PEL</name>
    <dbReference type="NCBI Taxonomy" id="1236550"/>
    <lineage>
        <taxon>Bacteria</taxon>
        <taxon>Bacillati</taxon>
        <taxon>Actinomycetota</taxon>
        <taxon>Actinomycetes</taxon>
        <taxon>Micrococcales</taxon>
        <taxon>Micrococcaceae</taxon>
        <taxon>Kocuria</taxon>
    </lineage>
</organism>
<evidence type="ECO:0000256" key="1">
    <source>
        <dbReference type="ARBA" id="ARBA00004761"/>
    </source>
</evidence>
<dbReference type="InterPro" id="IPR027417">
    <property type="entry name" value="P-loop_NTPase"/>
</dbReference>
<evidence type="ECO:0000256" key="2">
    <source>
        <dbReference type="ARBA" id="ARBA00008420"/>
    </source>
</evidence>
<comment type="similarity">
    <text evidence="2 10">Belongs to the gluconokinase GntK/GntV family.</text>
</comment>
<dbReference type="STRING" id="71999.KPaMU14_06350"/>
<dbReference type="EC" id="2.7.1.12" evidence="3 10"/>
<evidence type="ECO:0000256" key="4">
    <source>
        <dbReference type="ARBA" id="ARBA00022679"/>
    </source>
</evidence>
<dbReference type="SUPFAM" id="SSF52540">
    <property type="entry name" value="P-loop containing nucleoside triphosphate hydrolases"/>
    <property type="match status" value="1"/>
</dbReference>
<keyword evidence="8" id="KW-0311">Gluconate utilization</keyword>
<name>M2WAT6_9MICC</name>
<evidence type="ECO:0000256" key="8">
    <source>
        <dbReference type="ARBA" id="ARBA00023064"/>
    </source>
</evidence>
<dbReference type="NCBIfam" id="TIGR01313">
    <property type="entry name" value="therm_gnt_kin"/>
    <property type="match status" value="1"/>
</dbReference>
<dbReference type="PANTHER" id="PTHR43442:SF3">
    <property type="entry name" value="GLUCONOKINASE-RELATED"/>
    <property type="match status" value="1"/>
</dbReference>
<dbReference type="InterPro" id="IPR031322">
    <property type="entry name" value="Shikimate/glucono_kinase"/>
</dbReference>
<dbReference type="FunFam" id="3.40.50.300:FF:000522">
    <property type="entry name" value="Gluconokinase"/>
    <property type="match status" value="1"/>
</dbReference>
<evidence type="ECO:0000313" key="11">
    <source>
        <dbReference type="EMBL" id="EME35582.1"/>
    </source>
</evidence>